<name>A0A7I8VDE1_9ANNE</name>
<feature type="region of interest" description="Disordered" evidence="6">
    <location>
        <begin position="1"/>
        <end position="55"/>
    </location>
</feature>
<evidence type="ECO:0000256" key="4">
    <source>
        <dbReference type="ARBA" id="ARBA00023136"/>
    </source>
</evidence>
<dbReference type="EMBL" id="CAJFCJ010000005">
    <property type="protein sequence ID" value="CAD5114352.1"/>
    <property type="molecule type" value="Genomic_DNA"/>
</dbReference>
<evidence type="ECO:0000256" key="6">
    <source>
        <dbReference type="SAM" id="MobiDB-lite"/>
    </source>
</evidence>
<feature type="transmembrane region" description="Helical" evidence="5">
    <location>
        <begin position="183"/>
        <end position="203"/>
    </location>
</feature>
<protein>
    <submittedName>
        <fullName evidence="7">DgyrCDS3490</fullName>
    </submittedName>
</protein>
<keyword evidence="8" id="KW-1185">Reference proteome</keyword>
<gene>
    <name evidence="7" type="ORF">DGYR_LOCUS3203</name>
</gene>
<dbReference type="GO" id="GO:0016020">
    <property type="term" value="C:membrane"/>
    <property type="evidence" value="ECO:0007669"/>
    <property type="project" value="UniProtKB-SubCell"/>
</dbReference>
<dbReference type="AlphaFoldDB" id="A0A7I8VDE1"/>
<keyword evidence="3 5" id="KW-1133">Transmembrane helix</keyword>
<feature type="transmembrane region" description="Helical" evidence="5">
    <location>
        <begin position="124"/>
        <end position="142"/>
    </location>
</feature>
<keyword evidence="4 5" id="KW-0472">Membrane</keyword>
<dbReference type="GO" id="GO:2001234">
    <property type="term" value="P:negative regulation of apoptotic signaling pathway"/>
    <property type="evidence" value="ECO:0007669"/>
    <property type="project" value="TreeGrafter"/>
</dbReference>
<comment type="caution">
    <text evidence="7">The sequence shown here is derived from an EMBL/GenBank/DDBJ whole genome shotgun (WGS) entry which is preliminary data.</text>
</comment>
<dbReference type="OrthoDB" id="7933078at2759"/>
<dbReference type="PANTHER" id="PTHR23291:SF127">
    <property type="entry name" value="PROTEIN LIFEGUARD 1-LIKE"/>
    <property type="match status" value="1"/>
</dbReference>
<sequence>MAYNSNYQTNYGAGNAPPQPVYPPQGGNVDPPPYSAGPGTGEGWKDENNAGTETSTPTRLWVKEHRAVYFVSYGVFLVTYITLICCPKVRRSYPTNFITLGIFTLAFSYMAAMISSFYKAEAVLFAFGIAAVVCLAVTIFAMQTKFDITVCSSMLFSLLLVFLLFGFGVMIVYAVGVDNKTRWILQLVYGSLGTLIFTMFLAYDTQMLMGGRKYELSEEEYVYASLQIYLDVVYIFLLILSLFGGKD</sequence>
<accession>A0A7I8VDE1</accession>
<dbReference type="GO" id="GO:0005794">
    <property type="term" value="C:Golgi apparatus"/>
    <property type="evidence" value="ECO:0007669"/>
    <property type="project" value="TreeGrafter"/>
</dbReference>
<evidence type="ECO:0000256" key="1">
    <source>
        <dbReference type="ARBA" id="ARBA00004141"/>
    </source>
</evidence>
<feature type="transmembrane region" description="Helical" evidence="5">
    <location>
        <begin position="67"/>
        <end position="85"/>
    </location>
</feature>
<evidence type="ECO:0000313" key="8">
    <source>
        <dbReference type="Proteomes" id="UP000549394"/>
    </source>
</evidence>
<feature type="transmembrane region" description="Helical" evidence="5">
    <location>
        <begin position="154"/>
        <end position="177"/>
    </location>
</feature>
<keyword evidence="2 5" id="KW-0812">Transmembrane</keyword>
<proteinExistence type="inferred from homology"/>
<evidence type="ECO:0000256" key="2">
    <source>
        <dbReference type="ARBA" id="ARBA00022692"/>
    </source>
</evidence>
<feature type="transmembrane region" description="Helical" evidence="5">
    <location>
        <begin position="97"/>
        <end position="118"/>
    </location>
</feature>
<evidence type="ECO:0000256" key="3">
    <source>
        <dbReference type="ARBA" id="ARBA00022989"/>
    </source>
</evidence>
<dbReference type="Proteomes" id="UP000549394">
    <property type="component" value="Unassembled WGS sequence"/>
</dbReference>
<dbReference type="InterPro" id="IPR006214">
    <property type="entry name" value="Bax_inhibitor_1-related"/>
</dbReference>
<comment type="similarity">
    <text evidence="5">Belongs to the BI1 family.</text>
</comment>
<feature type="transmembrane region" description="Helical" evidence="5">
    <location>
        <begin position="224"/>
        <end position="244"/>
    </location>
</feature>
<comment type="subcellular location">
    <subcellularLocation>
        <location evidence="1">Membrane</location>
        <topology evidence="1">Multi-pass membrane protein</topology>
    </subcellularLocation>
</comment>
<evidence type="ECO:0000256" key="5">
    <source>
        <dbReference type="RuleBase" id="RU004379"/>
    </source>
</evidence>
<evidence type="ECO:0000313" key="7">
    <source>
        <dbReference type="EMBL" id="CAD5114352.1"/>
    </source>
</evidence>
<dbReference type="GO" id="GO:0005783">
    <property type="term" value="C:endoplasmic reticulum"/>
    <property type="evidence" value="ECO:0007669"/>
    <property type="project" value="TreeGrafter"/>
</dbReference>
<feature type="compositionally biased region" description="Polar residues" evidence="6">
    <location>
        <begin position="1"/>
        <end position="12"/>
    </location>
</feature>
<organism evidence="7 8">
    <name type="scientific">Dimorphilus gyrociliatus</name>
    <dbReference type="NCBI Taxonomy" id="2664684"/>
    <lineage>
        <taxon>Eukaryota</taxon>
        <taxon>Metazoa</taxon>
        <taxon>Spiralia</taxon>
        <taxon>Lophotrochozoa</taxon>
        <taxon>Annelida</taxon>
        <taxon>Polychaeta</taxon>
        <taxon>Polychaeta incertae sedis</taxon>
        <taxon>Dinophilidae</taxon>
        <taxon>Dimorphilus</taxon>
    </lineage>
</organism>
<dbReference type="PANTHER" id="PTHR23291">
    <property type="entry name" value="BAX INHIBITOR-RELATED"/>
    <property type="match status" value="1"/>
</dbReference>
<dbReference type="CDD" id="cd10428">
    <property type="entry name" value="LFG_like"/>
    <property type="match status" value="1"/>
</dbReference>
<reference evidence="7 8" key="1">
    <citation type="submission" date="2020-08" db="EMBL/GenBank/DDBJ databases">
        <authorList>
            <person name="Hejnol A."/>
        </authorList>
    </citation>
    <scope>NUCLEOTIDE SEQUENCE [LARGE SCALE GENOMIC DNA]</scope>
</reference>
<dbReference type="Pfam" id="PF01027">
    <property type="entry name" value="Bax1-I"/>
    <property type="match status" value="1"/>
</dbReference>